<organism evidence="2 3">
    <name type="scientific">Natronogracilivirga saccharolytica</name>
    <dbReference type="NCBI Taxonomy" id="2812953"/>
    <lineage>
        <taxon>Bacteria</taxon>
        <taxon>Pseudomonadati</taxon>
        <taxon>Balneolota</taxon>
        <taxon>Balneolia</taxon>
        <taxon>Balneolales</taxon>
        <taxon>Cyclonatronaceae</taxon>
        <taxon>Natronogracilivirga</taxon>
    </lineage>
</organism>
<evidence type="ECO:0000256" key="1">
    <source>
        <dbReference type="SAM" id="MobiDB-lite"/>
    </source>
</evidence>
<evidence type="ECO:0000313" key="3">
    <source>
        <dbReference type="Proteomes" id="UP000673975"/>
    </source>
</evidence>
<accession>A0A8J7RR13</accession>
<evidence type="ECO:0000313" key="2">
    <source>
        <dbReference type="EMBL" id="MBP3191397.1"/>
    </source>
</evidence>
<sequence>MKYTLFISIFVVLSTGVSGCNNDEQADVHSAFFDNLSALCGETFTGEASYPDDPDHPLVATELRTHLSFCDEDMIRIELYRDSDYWHGAWVLEKRHDGLHLFHDHLGDERTEEDLGENDSHGYGGYADDRGSATRQHFPADDVTAQMIPEAATNVWMMELDLEDGIFTYYLERHDEPRFRAELSKASVY</sequence>
<dbReference type="PROSITE" id="PS51257">
    <property type="entry name" value="PROKAR_LIPOPROTEIN"/>
    <property type="match status" value="1"/>
</dbReference>
<keyword evidence="3" id="KW-1185">Reference proteome</keyword>
<reference evidence="2" key="1">
    <citation type="submission" date="2021-02" db="EMBL/GenBank/DDBJ databases">
        <title>Natronogracilivirga saccharolytica gen. nov. sp. nov. a new anaerobic, haloalkiliphilic carbohydrate-fermenting bacterium from soda lake and proposing of Cyclonatronumiaceae fam. nov. in the phylum Balneolaeota.</title>
        <authorList>
            <person name="Zhilina T.N."/>
            <person name="Sorokin D.Y."/>
            <person name="Zavarzina D.G."/>
            <person name="Toshchakov S.V."/>
            <person name="Kublanov I.V."/>
        </authorList>
    </citation>
    <scope>NUCLEOTIDE SEQUENCE</scope>
    <source>
        <strain evidence="2">Z-1702</strain>
    </source>
</reference>
<comment type="caution">
    <text evidence="2">The sequence shown here is derived from an EMBL/GenBank/DDBJ whole genome shotgun (WGS) entry which is preliminary data.</text>
</comment>
<dbReference type="EMBL" id="JAFIDN010000001">
    <property type="protein sequence ID" value="MBP3191397.1"/>
    <property type="molecule type" value="Genomic_DNA"/>
</dbReference>
<feature type="region of interest" description="Disordered" evidence="1">
    <location>
        <begin position="111"/>
        <end position="130"/>
    </location>
</feature>
<dbReference type="Proteomes" id="UP000673975">
    <property type="component" value="Unassembled WGS sequence"/>
</dbReference>
<dbReference type="AlphaFoldDB" id="A0A8J7RR13"/>
<proteinExistence type="predicted"/>
<gene>
    <name evidence="2" type="ORF">NATSA_01855</name>
</gene>
<name>A0A8J7RR13_9BACT</name>
<dbReference type="RefSeq" id="WP_210509871.1">
    <property type="nucleotide sequence ID" value="NZ_JAFIDN010000001.1"/>
</dbReference>
<protein>
    <submittedName>
        <fullName evidence="2">Uncharacterized protein</fullName>
    </submittedName>
</protein>